<keyword evidence="2" id="KW-1185">Reference proteome</keyword>
<dbReference type="RefSeq" id="WP_184939375.1">
    <property type="nucleotide sequence ID" value="NZ_JACHJV010000001.1"/>
</dbReference>
<organism evidence="1 2">
    <name type="scientific">Kitasatospora kifunensis</name>
    <name type="common">Streptomyces kifunensis</name>
    <dbReference type="NCBI Taxonomy" id="58351"/>
    <lineage>
        <taxon>Bacteria</taxon>
        <taxon>Bacillati</taxon>
        <taxon>Actinomycetota</taxon>
        <taxon>Actinomycetes</taxon>
        <taxon>Kitasatosporales</taxon>
        <taxon>Streptomycetaceae</taxon>
        <taxon>Kitasatospora</taxon>
    </lineage>
</organism>
<gene>
    <name evidence="1" type="ORF">FHR34_005297</name>
</gene>
<evidence type="ECO:0000313" key="2">
    <source>
        <dbReference type="Proteomes" id="UP000540506"/>
    </source>
</evidence>
<protein>
    <submittedName>
        <fullName evidence="1">Uncharacterized protein</fullName>
    </submittedName>
</protein>
<sequence>MAELTSARIACIDCGGEDAPHLGENRTTRVANGVVRDERVRRCTPCQLKRRSVNGLVRAEHAGEVG</sequence>
<comment type="caution">
    <text evidence="1">The sequence shown here is derived from an EMBL/GenBank/DDBJ whole genome shotgun (WGS) entry which is preliminary data.</text>
</comment>
<dbReference type="AlphaFoldDB" id="A0A7W7R6K8"/>
<evidence type="ECO:0000313" key="1">
    <source>
        <dbReference type="EMBL" id="MBB4926304.1"/>
    </source>
</evidence>
<name>A0A7W7R6K8_KITKI</name>
<proteinExistence type="predicted"/>
<dbReference type="EMBL" id="JACHJV010000001">
    <property type="protein sequence ID" value="MBB4926304.1"/>
    <property type="molecule type" value="Genomic_DNA"/>
</dbReference>
<reference evidence="1 2" key="1">
    <citation type="submission" date="2020-08" db="EMBL/GenBank/DDBJ databases">
        <title>Sequencing the genomes of 1000 actinobacteria strains.</title>
        <authorList>
            <person name="Klenk H.-P."/>
        </authorList>
    </citation>
    <scope>NUCLEOTIDE SEQUENCE [LARGE SCALE GENOMIC DNA]</scope>
    <source>
        <strain evidence="1 2">DSM 41654</strain>
    </source>
</reference>
<dbReference type="Proteomes" id="UP000540506">
    <property type="component" value="Unassembled WGS sequence"/>
</dbReference>
<accession>A0A7W7R6K8</accession>